<dbReference type="Proteomes" id="UP000183832">
    <property type="component" value="Unassembled WGS sequence"/>
</dbReference>
<accession>A0A1J1J921</accession>
<keyword evidence="1" id="KW-0812">Transmembrane</keyword>
<evidence type="ECO:0000256" key="1">
    <source>
        <dbReference type="SAM" id="Phobius"/>
    </source>
</evidence>
<dbReference type="OrthoDB" id="10028342at2759"/>
<evidence type="ECO:0000313" key="3">
    <source>
        <dbReference type="Proteomes" id="UP000183832"/>
    </source>
</evidence>
<keyword evidence="1" id="KW-1133">Transmembrane helix</keyword>
<name>A0A1J1J921_9DIPT</name>
<keyword evidence="1" id="KW-0472">Membrane</keyword>
<gene>
    <name evidence="2" type="ORF">CLUMA_CG020458</name>
</gene>
<dbReference type="EMBL" id="CVRI01000072">
    <property type="protein sequence ID" value="CRL07489.1"/>
    <property type="molecule type" value="Genomic_DNA"/>
</dbReference>
<protein>
    <submittedName>
        <fullName evidence="2">CLUMA_CG020458, isoform A</fullName>
    </submittedName>
</protein>
<organism evidence="2 3">
    <name type="scientific">Clunio marinus</name>
    <dbReference type="NCBI Taxonomy" id="568069"/>
    <lineage>
        <taxon>Eukaryota</taxon>
        <taxon>Metazoa</taxon>
        <taxon>Ecdysozoa</taxon>
        <taxon>Arthropoda</taxon>
        <taxon>Hexapoda</taxon>
        <taxon>Insecta</taxon>
        <taxon>Pterygota</taxon>
        <taxon>Neoptera</taxon>
        <taxon>Endopterygota</taxon>
        <taxon>Diptera</taxon>
        <taxon>Nematocera</taxon>
        <taxon>Chironomoidea</taxon>
        <taxon>Chironomidae</taxon>
        <taxon>Clunio</taxon>
    </lineage>
</organism>
<keyword evidence="3" id="KW-1185">Reference proteome</keyword>
<sequence>MKKEGEEHTKFEFMSAYLALHMVHILLKALTYIFSPYFSSSLLPAFKMPGSPEKLLPSSHIQRHNFPAKALEARKKKTQQATKK</sequence>
<feature type="transmembrane region" description="Helical" evidence="1">
    <location>
        <begin position="12"/>
        <end position="34"/>
    </location>
</feature>
<dbReference type="AlphaFoldDB" id="A0A1J1J921"/>
<reference evidence="2 3" key="1">
    <citation type="submission" date="2015-04" db="EMBL/GenBank/DDBJ databases">
        <authorList>
            <person name="Syromyatnikov M.Y."/>
            <person name="Popov V.N."/>
        </authorList>
    </citation>
    <scope>NUCLEOTIDE SEQUENCE [LARGE SCALE GENOMIC DNA]</scope>
</reference>
<evidence type="ECO:0000313" key="2">
    <source>
        <dbReference type="EMBL" id="CRL07489.1"/>
    </source>
</evidence>
<proteinExistence type="predicted"/>